<dbReference type="AlphaFoldDB" id="A0A401UFR5"/>
<protein>
    <recommendedName>
        <fullName evidence="4">HTH hxlR-type domain-containing protein</fullName>
    </recommendedName>
</protein>
<evidence type="ECO:0000313" key="5">
    <source>
        <dbReference type="EMBL" id="GCC53726.1"/>
    </source>
</evidence>
<dbReference type="Proteomes" id="UP000288227">
    <property type="component" value="Unassembled WGS sequence"/>
</dbReference>
<dbReference type="PANTHER" id="PTHR33204">
    <property type="entry name" value="TRANSCRIPTIONAL REGULATOR, MARR FAMILY"/>
    <property type="match status" value="1"/>
</dbReference>
<comment type="caution">
    <text evidence="5">The sequence shown here is derived from an EMBL/GenBank/DDBJ whole genome shotgun (WGS) entry which is preliminary data.</text>
</comment>
<evidence type="ECO:0000256" key="2">
    <source>
        <dbReference type="ARBA" id="ARBA00023125"/>
    </source>
</evidence>
<dbReference type="InterPro" id="IPR002577">
    <property type="entry name" value="HTH_HxlR"/>
</dbReference>
<evidence type="ECO:0000313" key="6">
    <source>
        <dbReference type="Proteomes" id="UP000288227"/>
    </source>
</evidence>
<dbReference type="EMBL" id="BHXQ01000019">
    <property type="protein sequence ID" value="GCC53726.1"/>
    <property type="molecule type" value="Genomic_DNA"/>
</dbReference>
<evidence type="ECO:0000256" key="1">
    <source>
        <dbReference type="ARBA" id="ARBA00023015"/>
    </source>
</evidence>
<keyword evidence="3" id="KW-0804">Transcription</keyword>
<sequence>MFKGKHFYGEFLLSGEGIATNILSDRLSLLENNGIISKSSDPGHKQKIMYRLTQKGIDLVPVLVEMIMWSAKYDKQSAVEKQFVKAVKKDKVGLIDGITSQLVNDIDAS</sequence>
<dbReference type="PANTHER" id="PTHR33204:SF37">
    <property type="entry name" value="HTH-TYPE TRANSCRIPTIONAL REGULATOR YODB"/>
    <property type="match status" value="1"/>
</dbReference>
<dbReference type="GO" id="GO:0003677">
    <property type="term" value="F:DNA binding"/>
    <property type="evidence" value="ECO:0007669"/>
    <property type="project" value="UniProtKB-KW"/>
</dbReference>
<keyword evidence="2" id="KW-0238">DNA-binding</keyword>
<evidence type="ECO:0000259" key="4">
    <source>
        <dbReference type="PROSITE" id="PS51118"/>
    </source>
</evidence>
<dbReference type="InterPro" id="IPR036388">
    <property type="entry name" value="WH-like_DNA-bd_sf"/>
</dbReference>
<organism evidence="5 6">
    <name type="scientific">Chryseotalea sanaruensis</name>
    <dbReference type="NCBI Taxonomy" id="2482724"/>
    <lineage>
        <taxon>Bacteria</taxon>
        <taxon>Pseudomonadati</taxon>
        <taxon>Bacteroidota</taxon>
        <taxon>Cytophagia</taxon>
        <taxon>Cytophagales</taxon>
        <taxon>Chryseotaleaceae</taxon>
        <taxon>Chryseotalea</taxon>
    </lineage>
</organism>
<name>A0A401UFR5_9BACT</name>
<dbReference type="PROSITE" id="PS51118">
    <property type="entry name" value="HTH_HXLR"/>
    <property type="match status" value="1"/>
</dbReference>
<keyword evidence="1" id="KW-0805">Transcription regulation</keyword>
<gene>
    <name evidence="5" type="ORF">SanaruYs_39740</name>
</gene>
<evidence type="ECO:0000256" key="3">
    <source>
        <dbReference type="ARBA" id="ARBA00023163"/>
    </source>
</evidence>
<dbReference type="Pfam" id="PF01638">
    <property type="entry name" value="HxlR"/>
    <property type="match status" value="1"/>
</dbReference>
<accession>A0A401UFR5</accession>
<reference evidence="5 6" key="1">
    <citation type="submission" date="2018-11" db="EMBL/GenBank/DDBJ databases">
        <title>Chryseotalea sanarue gen. nov., sp., nov., a member of the family Cytophagaceae, isolated from a brackish lake in Hamamatsu Japan.</title>
        <authorList>
            <person name="Maejima Y."/>
            <person name="Iino T."/>
            <person name="Muraguchi Y."/>
            <person name="Fukuda K."/>
            <person name="Ohkuma M."/>
            <person name="Moriuchi R."/>
            <person name="Dohra H."/>
            <person name="Kimbara K."/>
            <person name="Shintani M."/>
        </authorList>
    </citation>
    <scope>NUCLEOTIDE SEQUENCE [LARGE SCALE GENOMIC DNA]</scope>
    <source>
        <strain evidence="5 6">Ys</strain>
    </source>
</reference>
<feature type="domain" description="HTH hxlR-type" evidence="4">
    <location>
        <begin position="1"/>
        <end position="78"/>
    </location>
</feature>
<dbReference type="InterPro" id="IPR036390">
    <property type="entry name" value="WH_DNA-bd_sf"/>
</dbReference>
<dbReference type="SUPFAM" id="SSF46785">
    <property type="entry name" value="Winged helix' DNA-binding domain"/>
    <property type="match status" value="1"/>
</dbReference>
<dbReference type="Gene3D" id="1.10.10.10">
    <property type="entry name" value="Winged helix-like DNA-binding domain superfamily/Winged helix DNA-binding domain"/>
    <property type="match status" value="1"/>
</dbReference>
<proteinExistence type="predicted"/>
<keyword evidence="6" id="KW-1185">Reference proteome</keyword>